<evidence type="ECO:0000313" key="2">
    <source>
        <dbReference type="Proteomes" id="UP001143480"/>
    </source>
</evidence>
<reference evidence="1" key="2">
    <citation type="submission" date="2023-01" db="EMBL/GenBank/DDBJ databases">
        <authorList>
            <person name="Sun Q."/>
            <person name="Evtushenko L."/>
        </authorList>
    </citation>
    <scope>NUCLEOTIDE SEQUENCE</scope>
    <source>
        <strain evidence="1">VKM Ac-1321</strain>
    </source>
</reference>
<dbReference type="AlphaFoldDB" id="A0A9W6KT00"/>
<name>A0A9W6KT00_9ACTN</name>
<sequence length="133" mass="13986">MAAVVVTKTGRDQTPRPVSGITGTLCSISPQRVTESSGKLLAAAQFHCDPPGPDRFALTVRLQRSTDAGWKSVAEQTFTAAKGETLRSVPAAQRSRQVSAACGDGAYRTAAEWSVNGGRTGSALGPERRNPCR</sequence>
<proteinExistence type="predicted"/>
<evidence type="ECO:0000313" key="1">
    <source>
        <dbReference type="EMBL" id="GLL07073.1"/>
    </source>
</evidence>
<protein>
    <submittedName>
        <fullName evidence="1">Uncharacterized protein</fullName>
    </submittedName>
</protein>
<keyword evidence="2" id="KW-1185">Reference proteome</keyword>
<comment type="caution">
    <text evidence="1">The sequence shown here is derived from an EMBL/GenBank/DDBJ whole genome shotgun (WGS) entry which is preliminary data.</text>
</comment>
<accession>A0A9W6KT00</accession>
<organism evidence="1 2">
    <name type="scientific">Dactylosporangium matsuzakiense</name>
    <dbReference type="NCBI Taxonomy" id="53360"/>
    <lineage>
        <taxon>Bacteria</taxon>
        <taxon>Bacillati</taxon>
        <taxon>Actinomycetota</taxon>
        <taxon>Actinomycetes</taxon>
        <taxon>Micromonosporales</taxon>
        <taxon>Micromonosporaceae</taxon>
        <taxon>Dactylosporangium</taxon>
    </lineage>
</organism>
<gene>
    <name evidence="1" type="ORF">GCM10017581_088240</name>
</gene>
<dbReference type="EMBL" id="BSFP01000084">
    <property type="protein sequence ID" value="GLL07073.1"/>
    <property type="molecule type" value="Genomic_DNA"/>
</dbReference>
<dbReference type="Proteomes" id="UP001143480">
    <property type="component" value="Unassembled WGS sequence"/>
</dbReference>
<reference evidence="1" key="1">
    <citation type="journal article" date="2014" name="Int. J. Syst. Evol. Microbiol.">
        <title>Complete genome sequence of Corynebacterium casei LMG S-19264T (=DSM 44701T), isolated from a smear-ripened cheese.</title>
        <authorList>
            <consortium name="US DOE Joint Genome Institute (JGI-PGF)"/>
            <person name="Walter F."/>
            <person name="Albersmeier A."/>
            <person name="Kalinowski J."/>
            <person name="Ruckert C."/>
        </authorList>
    </citation>
    <scope>NUCLEOTIDE SEQUENCE</scope>
    <source>
        <strain evidence="1">VKM Ac-1321</strain>
    </source>
</reference>
<dbReference type="RefSeq" id="WP_261963099.1">
    <property type="nucleotide sequence ID" value="NZ_BAAAXA010000003.1"/>
</dbReference>